<protein>
    <submittedName>
        <fullName evidence="1">Uncharacterized protein DUF1631</fullName>
    </submittedName>
</protein>
<name>A0A4V3BM62_9RHOO</name>
<gene>
    <name evidence="1" type="ORF">C7389_11459</name>
</gene>
<dbReference type="InterPro" id="IPR012434">
    <property type="entry name" value="DUF1631"/>
</dbReference>
<dbReference type="AlphaFoldDB" id="A0A4V3BM62"/>
<dbReference type="RefSeq" id="WP_162851758.1">
    <property type="nucleotide sequence ID" value="NZ_SNVV01000014.1"/>
</dbReference>
<reference evidence="1 2" key="1">
    <citation type="submission" date="2019-03" db="EMBL/GenBank/DDBJ databases">
        <title>Genomic Encyclopedia of Type Strains, Phase IV (KMG-IV): sequencing the most valuable type-strain genomes for metagenomic binning, comparative biology and taxonomic classification.</title>
        <authorList>
            <person name="Goeker M."/>
        </authorList>
    </citation>
    <scope>NUCLEOTIDE SEQUENCE [LARGE SCALE GENOMIC DNA]</scope>
    <source>
        <strain evidence="1 2">DSM 12121</strain>
    </source>
</reference>
<proteinExistence type="predicted"/>
<comment type="caution">
    <text evidence="1">The sequence shown here is derived from an EMBL/GenBank/DDBJ whole genome shotgun (WGS) entry which is preliminary data.</text>
</comment>
<accession>A0A4V3BM62</accession>
<dbReference type="Proteomes" id="UP000295129">
    <property type="component" value="Unassembled WGS sequence"/>
</dbReference>
<dbReference type="EMBL" id="SNVV01000014">
    <property type="protein sequence ID" value="TDN48672.1"/>
    <property type="molecule type" value="Genomic_DNA"/>
</dbReference>
<evidence type="ECO:0000313" key="2">
    <source>
        <dbReference type="Proteomes" id="UP000295129"/>
    </source>
</evidence>
<evidence type="ECO:0000313" key="1">
    <source>
        <dbReference type="EMBL" id="TDN48672.1"/>
    </source>
</evidence>
<sequence>MSHPAGNTLSASLVAEFRAGLLETLSEFAKDVGRGRPVELAAITEAAGACHDELAGFRDRHSFSAARGLTASRISLVHEDDLEFTIELTDLARRLRDRCSSELTPLHAAYLVLLDQTDAAEEQIPVGPETACRGLRALCDSAGLSGEKRSAFLSTALEPLGRRLRTFYRGLNDRLLESGLDMPVVGRGHQPGAAPPSAADSGELPALPEETTLLAAAGRTVPPAPADADPVSALGAHLARRRPVDAPKALDPALSAAILGQVRNWLSAHDSAGDRLYASELAPLLPPETAAAVETVERLLEYLSGESRVPPTLAQRFSQLQIPLLRLVVDDSAAIGDPAHPARQLLDTLVRIGAGADETLPAEAEQTLDAALAALCALPAPAAEDFARADARLEPILASRAAIEQQLTDAAMLAGQRLDRRAHALSTAARTLARLCDDHTPPAVRRFLAGEWTQLVARVLYNHGDKHPLWRELLDVANRLGQSGRPLDSPQARQRLQANLPELIKAVHKGLALLGLDEAARDRALEDCMAMHAARLGGKPLPELPPQEAAAEPVLTRVSDTPALSYLHFPPSAPQRAEIRGANDWLRRGELLALQLPDGSPLLGRATWIGPARQVVLLVDQSRQRTVAADLEAVTSSLRAGTAHRIDEHGLIRRAASELLTQGQG</sequence>
<dbReference type="Pfam" id="PF07793">
    <property type="entry name" value="DUF1631"/>
    <property type="match status" value="1"/>
</dbReference>
<keyword evidence="2" id="KW-1185">Reference proteome</keyword>
<organism evidence="1 2">
    <name type="scientific">Azoarcus indigens</name>
    <dbReference type="NCBI Taxonomy" id="29545"/>
    <lineage>
        <taxon>Bacteria</taxon>
        <taxon>Pseudomonadati</taxon>
        <taxon>Pseudomonadota</taxon>
        <taxon>Betaproteobacteria</taxon>
        <taxon>Rhodocyclales</taxon>
        <taxon>Zoogloeaceae</taxon>
        <taxon>Azoarcus</taxon>
    </lineage>
</organism>